<dbReference type="Proteomes" id="UP000707477">
    <property type="component" value="Unassembled WGS sequence"/>
</dbReference>
<dbReference type="Pfam" id="PF01022">
    <property type="entry name" value="HTH_5"/>
    <property type="match status" value="1"/>
</dbReference>
<dbReference type="PANTHER" id="PTHR33154:SF18">
    <property type="entry name" value="ARSENICAL RESISTANCE OPERON REPRESSOR"/>
    <property type="match status" value="1"/>
</dbReference>
<proteinExistence type="predicted"/>
<dbReference type="InterPro" id="IPR018334">
    <property type="entry name" value="ArsR_HTH"/>
</dbReference>
<dbReference type="SMART" id="SM00418">
    <property type="entry name" value="HTH_ARSR"/>
    <property type="match status" value="1"/>
</dbReference>
<sequence length="115" mass="13141">MNYTDYAKFFKAMGDRSRLKIIDMLSCGEMCACDILKHFDFTQPTLSHHMKVLQVAGIVNAEKNGKWQYYSLNQKFVTNFPEFTHQLLQSKESCVCRATIKDEGCDECGLEIAGD</sequence>
<protein>
    <submittedName>
        <fullName evidence="5">Winged helix-turn-helix transcriptional regulator</fullName>
    </submittedName>
</protein>
<dbReference type="Gene3D" id="1.10.10.10">
    <property type="entry name" value="Winged helix-like DNA-binding domain superfamily/Winged helix DNA-binding domain"/>
    <property type="match status" value="1"/>
</dbReference>
<keyword evidence="2" id="KW-0238">DNA-binding</keyword>
<keyword evidence="1" id="KW-0805">Transcription regulation</keyword>
<evidence type="ECO:0000256" key="1">
    <source>
        <dbReference type="ARBA" id="ARBA00023015"/>
    </source>
</evidence>
<accession>A0ABX1L800</accession>
<evidence type="ECO:0000259" key="4">
    <source>
        <dbReference type="PROSITE" id="PS50987"/>
    </source>
</evidence>
<dbReference type="InterPro" id="IPR001845">
    <property type="entry name" value="HTH_ArsR_DNA-bd_dom"/>
</dbReference>
<keyword evidence="3" id="KW-0804">Transcription</keyword>
<dbReference type="InterPro" id="IPR036388">
    <property type="entry name" value="WH-like_DNA-bd_sf"/>
</dbReference>
<gene>
    <name evidence="5" type="ORF">HEQ44_09440</name>
</gene>
<evidence type="ECO:0000256" key="2">
    <source>
        <dbReference type="ARBA" id="ARBA00023125"/>
    </source>
</evidence>
<dbReference type="SUPFAM" id="SSF46785">
    <property type="entry name" value="Winged helix' DNA-binding domain"/>
    <property type="match status" value="1"/>
</dbReference>
<dbReference type="InterPro" id="IPR036390">
    <property type="entry name" value="WH_DNA-bd_sf"/>
</dbReference>
<organism evidence="5 6">
    <name type="scientific">Levilactobacillus tujiorum</name>
    <dbReference type="NCBI Taxonomy" id="2912243"/>
    <lineage>
        <taxon>Bacteria</taxon>
        <taxon>Bacillati</taxon>
        <taxon>Bacillota</taxon>
        <taxon>Bacilli</taxon>
        <taxon>Lactobacillales</taxon>
        <taxon>Lactobacillaceae</taxon>
        <taxon>Levilactobacillus</taxon>
    </lineage>
</organism>
<keyword evidence="6" id="KW-1185">Reference proteome</keyword>
<reference evidence="5 6" key="1">
    <citation type="submission" date="2020-03" db="EMBL/GenBank/DDBJ databases">
        <authorList>
            <person name="Zhang Z."/>
            <person name="Guo Z."/>
            <person name="Hou Q."/>
            <person name="Shen X."/>
        </authorList>
    </citation>
    <scope>NUCLEOTIDE SEQUENCE [LARGE SCALE GENOMIC DNA]</scope>
    <source>
        <strain evidence="5 6">HBUAS51329</strain>
    </source>
</reference>
<dbReference type="InterPro" id="IPR011991">
    <property type="entry name" value="ArsR-like_HTH"/>
</dbReference>
<evidence type="ECO:0000313" key="6">
    <source>
        <dbReference type="Proteomes" id="UP000707477"/>
    </source>
</evidence>
<dbReference type="InterPro" id="IPR051081">
    <property type="entry name" value="HTH_MetalResp_TranReg"/>
</dbReference>
<feature type="domain" description="HTH arsR-type" evidence="4">
    <location>
        <begin position="1"/>
        <end position="92"/>
    </location>
</feature>
<comment type="caution">
    <text evidence="5">The sequence shown here is derived from an EMBL/GenBank/DDBJ whole genome shotgun (WGS) entry which is preliminary data.</text>
</comment>
<name>A0ABX1L800_9LACO</name>
<dbReference type="EMBL" id="JAAVSD010000029">
    <property type="protein sequence ID" value="NLR30413.1"/>
    <property type="molecule type" value="Genomic_DNA"/>
</dbReference>
<dbReference type="PANTHER" id="PTHR33154">
    <property type="entry name" value="TRANSCRIPTIONAL REGULATOR, ARSR FAMILY"/>
    <property type="match status" value="1"/>
</dbReference>
<dbReference type="PRINTS" id="PR00778">
    <property type="entry name" value="HTHARSR"/>
</dbReference>
<dbReference type="CDD" id="cd00090">
    <property type="entry name" value="HTH_ARSR"/>
    <property type="match status" value="1"/>
</dbReference>
<dbReference type="NCBIfam" id="NF033788">
    <property type="entry name" value="HTH_metalloreg"/>
    <property type="match status" value="1"/>
</dbReference>
<evidence type="ECO:0000313" key="5">
    <source>
        <dbReference type="EMBL" id="NLR30413.1"/>
    </source>
</evidence>
<dbReference type="RefSeq" id="WP_168850042.1">
    <property type="nucleotide sequence ID" value="NZ_JAAVSD010000029.1"/>
</dbReference>
<dbReference type="PROSITE" id="PS00846">
    <property type="entry name" value="HTH_ARSR_1"/>
    <property type="match status" value="1"/>
</dbReference>
<evidence type="ECO:0000256" key="3">
    <source>
        <dbReference type="ARBA" id="ARBA00023163"/>
    </source>
</evidence>
<dbReference type="PROSITE" id="PS50987">
    <property type="entry name" value="HTH_ARSR_2"/>
    <property type="match status" value="1"/>
</dbReference>